<feature type="compositionally biased region" description="Low complexity" evidence="1">
    <location>
        <begin position="357"/>
        <end position="366"/>
    </location>
</feature>
<feature type="compositionally biased region" description="Low complexity" evidence="1">
    <location>
        <begin position="206"/>
        <end position="220"/>
    </location>
</feature>
<feature type="compositionally biased region" description="Basic and acidic residues" evidence="1">
    <location>
        <begin position="444"/>
        <end position="470"/>
    </location>
</feature>
<evidence type="ECO:0000313" key="3">
    <source>
        <dbReference type="Proteomes" id="UP000187203"/>
    </source>
</evidence>
<dbReference type="GO" id="GO:0072318">
    <property type="term" value="P:clathrin coat disassembly"/>
    <property type="evidence" value="ECO:0007669"/>
    <property type="project" value="TreeGrafter"/>
</dbReference>
<reference evidence="3" key="1">
    <citation type="submission" date="2013-09" db="EMBL/GenBank/DDBJ databases">
        <title>Corchorus olitorius genome sequencing.</title>
        <authorList>
            <person name="Alam M."/>
            <person name="Haque M.S."/>
            <person name="Islam M.S."/>
            <person name="Emdad E.M."/>
            <person name="Islam M.M."/>
            <person name="Ahmed B."/>
            <person name="Halim A."/>
            <person name="Hossen Q.M.M."/>
            <person name="Hossain M.Z."/>
            <person name="Ahmed R."/>
            <person name="Khan M.M."/>
            <person name="Islam R."/>
            <person name="Rashid M.M."/>
            <person name="Khan S.A."/>
            <person name="Rahman M.S."/>
            <person name="Alam M."/>
            <person name="Yahiya A.S."/>
            <person name="Khan M.S."/>
            <person name="Azam M.S."/>
            <person name="Haque T."/>
            <person name="Lashkar M.Z.H."/>
            <person name="Akhand A.I."/>
            <person name="Morshed G."/>
            <person name="Roy S."/>
            <person name="Uddin K.S."/>
            <person name="Rabeya T."/>
            <person name="Hossain A.S."/>
            <person name="Chowdhury A."/>
            <person name="Snigdha A.R."/>
            <person name="Mortoza M.S."/>
            <person name="Matin S.A."/>
            <person name="Hoque S.M.E."/>
            <person name="Islam M.K."/>
            <person name="Roy D.K."/>
            <person name="Haider R."/>
            <person name="Moosa M.M."/>
            <person name="Elias S.M."/>
            <person name="Hasan A.M."/>
            <person name="Jahan S."/>
            <person name="Shafiuddin M."/>
            <person name="Mahmood N."/>
            <person name="Shommy N.S."/>
        </authorList>
    </citation>
    <scope>NUCLEOTIDE SEQUENCE [LARGE SCALE GENOMIC DNA]</scope>
    <source>
        <strain evidence="3">cv. O-4</strain>
    </source>
</reference>
<proteinExistence type="predicted"/>
<dbReference type="EMBL" id="AWUE01019232">
    <property type="protein sequence ID" value="OMO75040.1"/>
    <property type="molecule type" value="Genomic_DNA"/>
</dbReference>
<name>A0A1R3HXL4_9ROSI</name>
<feature type="region of interest" description="Disordered" evidence="1">
    <location>
        <begin position="305"/>
        <end position="590"/>
    </location>
</feature>
<dbReference type="AlphaFoldDB" id="A0A1R3HXL4"/>
<feature type="region of interest" description="Disordered" evidence="1">
    <location>
        <begin position="15"/>
        <end position="60"/>
    </location>
</feature>
<dbReference type="FunFam" id="1.10.287.110:FF:000043">
    <property type="entry name" value="J-domain protein required for chloroplast accumulation response 1"/>
    <property type="match status" value="1"/>
</dbReference>
<evidence type="ECO:0000313" key="2">
    <source>
        <dbReference type="EMBL" id="OMO75040.1"/>
    </source>
</evidence>
<feature type="compositionally biased region" description="Polar residues" evidence="1">
    <location>
        <begin position="405"/>
        <end position="426"/>
    </location>
</feature>
<accession>A0A1R3HXL4</accession>
<dbReference type="Proteomes" id="UP000187203">
    <property type="component" value="Unassembled WGS sequence"/>
</dbReference>
<feature type="region of interest" description="Disordered" evidence="1">
    <location>
        <begin position="112"/>
        <end position="189"/>
    </location>
</feature>
<dbReference type="InterPro" id="IPR036869">
    <property type="entry name" value="J_dom_sf"/>
</dbReference>
<feature type="compositionally biased region" description="Basic and acidic residues" evidence="1">
    <location>
        <begin position="395"/>
        <end position="404"/>
    </location>
</feature>
<feature type="compositionally biased region" description="Low complexity" evidence="1">
    <location>
        <begin position="128"/>
        <end position="137"/>
    </location>
</feature>
<feature type="compositionally biased region" description="Basic and acidic residues" evidence="1">
    <location>
        <begin position="522"/>
        <end position="555"/>
    </location>
</feature>
<dbReference type="STRING" id="93759.A0A1R3HXL4"/>
<dbReference type="GO" id="GO:0072583">
    <property type="term" value="P:clathrin-dependent endocytosis"/>
    <property type="evidence" value="ECO:0007669"/>
    <property type="project" value="TreeGrafter"/>
</dbReference>
<feature type="region of interest" description="Disordered" evidence="1">
    <location>
        <begin position="206"/>
        <end position="246"/>
    </location>
</feature>
<dbReference type="PANTHER" id="PTHR23172">
    <property type="entry name" value="AUXILIN/CYCLIN G-ASSOCIATED KINASE-RELATED"/>
    <property type="match status" value="1"/>
</dbReference>
<dbReference type="SUPFAM" id="SSF46565">
    <property type="entry name" value="Chaperone J-domain"/>
    <property type="match status" value="1"/>
</dbReference>
<evidence type="ECO:0008006" key="4">
    <source>
        <dbReference type="Google" id="ProtNLM"/>
    </source>
</evidence>
<dbReference type="Gene3D" id="1.10.287.110">
    <property type="entry name" value="DnaJ domain"/>
    <property type="match status" value="1"/>
</dbReference>
<protein>
    <recommendedName>
        <fullName evidence="4">J domain-containing protein</fullName>
    </recommendedName>
</protein>
<evidence type="ECO:0000256" key="1">
    <source>
        <dbReference type="SAM" id="MobiDB-lite"/>
    </source>
</evidence>
<dbReference type="GO" id="GO:0030276">
    <property type="term" value="F:clathrin binding"/>
    <property type="evidence" value="ECO:0007669"/>
    <property type="project" value="TreeGrafter"/>
</dbReference>
<dbReference type="GO" id="GO:0031982">
    <property type="term" value="C:vesicle"/>
    <property type="evidence" value="ECO:0007669"/>
    <property type="project" value="TreeGrafter"/>
</dbReference>
<organism evidence="2 3">
    <name type="scientific">Corchorus olitorius</name>
    <dbReference type="NCBI Taxonomy" id="93759"/>
    <lineage>
        <taxon>Eukaryota</taxon>
        <taxon>Viridiplantae</taxon>
        <taxon>Streptophyta</taxon>
        <taxon>Embryophyta</taxon>
        <taxon>Tracheophyta</taxon>
        <taxon>Spermatophyta</taxon>
        <taxon>Magnoliopsida</taxon>
        <taxon>eudicotyledons</taxon>
        <taxon>Gunneridae</taxon>
        <taxon>Pentapetalae</taxon>
        <taxon>rosids</taxon>
        <taxon>malvids</taxon>
        <taxon>Malvales</taxon>
        <taxon>Malvaceae</taxon>
        <taxon>Grewioideae</taxon>
        <taxon>Apeibeae</taxon>
        <taxon>Corchorus</taxon>
    </lineage>
</organism>
<feature type="compositionally biased region" description="Basic and acidic residues" evidence="1">
    <location>
        <begin position="507"/>
        <end position="516"/>
    </location>
</feature>
<feature type="compositionally biased region" description="Basic and acidic residues" evidence="1">
    <location>
        <begin position="322"/>
        <end position="352"/>
    </location>
</feature>
<feature type="compositionally biased region" description="Basic and acidic residues" evidence="1">
    <location>
        <begin position="305"/>
        <end position="315"/>
    </location>
</feature>
<feature type="compositionally biased region" description="Polar residues" evidence="1">
    <location>
        <begin position="16"/>
        <end position="28"/>
    </location>
</feature>
<dbReference type="OrthoDB" id="1717591at2759"/>
<dbReference type="PANTHER" id="PTHR23172:SF64">
    <property type="entry name" value="J DOMAIN-CONTAINING PROTEIN REQUIRED FOR CHLOROPLAST ACCUMULATION RESPONSE 1"/>
    <property type="match status" value="1"/>
</dbReference>
<gene>
    <name evidence="2" type="ORF">COLO4_26354</name>
</gene>
<feature type="compositionally biased region" description="Polar residues" evidence="1">
    <location>
        <begin position="474"/>
        <end position="485"/>
    </location>
</feature>
<sequence length="726" mass="80624">MQRFSQRESVLLGYSPQKTFMESSSSPDKNSDIDFNDVFGGPPRRSSVQESRNSFGDDVDSYGFRRSDEMVASSRNPWSGLREKPVFGEEAVNNRRRYSRNEFFDDIFKGNESLGSSPRKYEMKDPFSPGSQLLSPSKPLPPKAEPFGTSLPAKFSLPAKMNKGMDLPTFGSPTRGIAHKSKDAGSSNGLNHYAFSPLSKVSSSRLSALSKESSISSEESANLDKGNETETNGNPKEDSKSPEISKNGSNFHFSIYKWADKGGVPLAIPIRGSDRVKEKDKLQRCSSANGWIACENIAMEPKDLHGSFRSTDRMSRNGSRSFRVEHDKKENGHVIDSRNEDGESDRVIEEIRNIPMSESETVSSLKSSDKNVSADLHNPGGQEKTYHSLPPTPIDLRDKREKEASTVSKKTNKPQSKPQKLSSEEQAGNDKKTRNSGTKGNAKKLSEYLDDNNTKKQDVKKKAAPKDVEAGKTSAKSSPRNSWDNGKNKVRGKVKEFIKIFNQDASSKPKTEDVPEGHSSTRQKEKDTVKAEDKPSASINERNESSSEIRNEKTHMSNIQKKKSSLDIPVVNQNGASEKKNSSVKDTVSNGSKTVVEDPAESFDNFLVEDLTPEEKIVTEFGIDPEELKAIDTKIRQWSNGKQGNIRSLLSTLQYVLWPNSGWKPVPLVDIIEGPSVKRSYQKALLCLHPDKLQQKGAASDQKYIAEKVFDILQDAWTHFNSLGSV</sequence>
<comment type="caution">
    <text evidence="2">The sequence shown here is derived from an EMBL/GenBank/DDBJ whole genome shotgun (WGS) entry which is preliminary data.</text>
</comment>
<keyword evidence="3" id="KW-1185">Reference proteome</keyword>
<dbReference type="GO" id="GO:0005737">
    <property type="term" value="C:cytoplasm"/>
    <property type="evidence" value="ECO:0007669"/>
    <property type="project" value="TreeGrafter"/>
</dbReference>